<proteinExistence type="predicted"/>
<dbReference type="EMBL" id="DQ441428">
    <property type="protein sequence ID" value="ABF25179.1"/>
    <property type="molecule type" value="Genomic_DNA"/>
</dbReference>
<organism evidence="4 6">
    <name type="scientific">Variola virus</name>
    <dbReference type="NCBI Taxonomy" id="10255"/>
    <lineage>
        <taxon>Viruses</taxon>
        <taxon>Varidnaviria</taxon>
        <taxon>Bamfordvirae</taxon>
        <taxon>Nucleocytoviricota</taxon>
        <taxon>Pokkesviricetes</taxon>
        <taxon>Chitovirales</taxon>
        <taxon>Poxviridae</taxon>
        <taxon>Chordopoxvirinae</taxon>
        <taxon>Orthopoxvirus</taxon>
        <taxon>Orthopoxvirus variola</taxon>
    </lineage>
</organism>
<dbReference type="EMBL" id="DQ441430">
    <property type="protein sequence ID" value="ABF25583.1"/>
    <property type="molecule type" value="Genomic_DNA"/>
</dbReference>
<dbReference type="Proteomes" id="UP000141018">
    <property type="component" value="Segment"/>
</dbReference>
<reference evidence="5 6" key="1">
    <citation type="journal article" date="2006" name="Science">
        <title>Genome sequence diversity and clues to the evolution of variola (smallpox) virus.</title>
        <authorList>
            <person name="Esposito J.J."/>
            <person name="Sammons S.A."/>
            <person name="Frace A.M."/>
            <person name="Osborne J.D."/>
            <person name="Olsen-Rasmussen M."/>
            <person name="Zhang M."/>
            <person name="Govil D."/>
            <person name="Damon I.K."/>
            <person name="Kline R."/>
            <person name="Laker M."/>
            <person name="Li Y."/>
            <person name="Smith G.L."/>
            <person name="Meyer H."/>
            <person name="LeDuc J.W."/>
            <person name="Wohlhueter R.M."/>
        </authorList>
    </citation>
    <scope>NUCLEOTIDE SEQUENCE [LARGE SCALE GENOMIC DNA]</scope>
    <source>
        <strain evidence="1">India 1953</strain>
        <strain evidence="2">Japan 1946</strain>
        <strain evidence="4">Japan 1951</strain>
        <strain evidence="5">Variola virus (isolate Human/Japan/Yamada MS-2(A)/1946)</strain>
    </source>
</reference>
<evidence type="ECO:0000313" key="4">
    <source>
        <dbReference type="EMBL" id="ABF25784.1"/>
    </source>
</evidence>
<dbReference type="Proteomes" id="UP000117332">
    <property type="component" value="Segment"/>
</dbReference>
<evidence type="ECO:0000313" key="1">
    <source>
        <dbReference type="EMBL" id="ABF25179.1"/>
    </source>
</evidence>
<dbReference type="EMBL" id="DQ441431">
    <property type="protein sequence ID" value="ABF25784.1"/>
    <property type="molecule type" value="Genomic_DNA"/>
</dbReference>
<evidence type="ECO:0000313" key="6">
    <source>
        <dbReference type="Proteomes" id="UP000117332"/>
    </source>
</evidence>
<dbReference type="Proteomes" id="UP000006909">
    <property type="component" value="Segment"/>
</dbReference>
<accession>Q0NF79</accession>
<dbReference type="EMBL" id="DQ441429">
    <property type="protein sequence ID" value="ABF25381.1"/>
    <property type="molecule type" value="Genomic_DNA"/>
</dbReference>
<dbReference type="Proteomes" id="UP000154290">
    <property type="component" value="Segment"/>
</dbReference>
<evidence type="ECO:0000313" key="5">
    <source>
        <dbReference type="Proteomes" id="UP000006909"/>
    </source>
</evidence>
<accession>Q0NGD2</accession>
<name>Q0NF79_VARV</name>
<evidence type="ECO:0000313" key="3">
    <source>
        <dbReference type="EMBL" id="ABF25583.1"/>
    </source>
</evidence>
<gene>
    <name evidence="1" type="ORF">VARV_IND53_ndel_009</name>
    <name evidence="2" type="ORF">VARV_JAP46_yam_009</name>
    <name evidence="3" type="ORF">VARV_JAP51_hrpr_009</name>
    <name evidence="4" type="ORF">VARV_JAP51_stwl_009</name>
</gene>
<evidence type="ECO:0000313" key="2">
    <source>
        <dbReference type="EMBL" id="ABF25381.1"/>
    </source>
</evidence>
<organismHost>
    <name type="scientific">Homo sapiens</name>
    <name type="common">Human</name>
    <dbReference type="NCBI Taxonomy" id="9606"/>
</organismHost>
<sequence>MCQIKINGTDMLTVMYKLNKPTKKRYVNNPIFIEWTKQQYKFYNQIIYNTNKLIEQSKKIDNMINEVSVDNNRLSTLPLELRHLIFSYVFL</sequence>
<protein>
    <submittedName>
        <fullName evidence="4">Ankyrin-like protein</fullName>
    </submittedName>
</protein>